<organism evidence="1 2">
    <name type="scientific">Candidatus Roizmanbacteria bacterium RIFCSPLOWO2_01_FULL_37_16</name>
    <dbReference type="NCBI Taxonomy" id="1802058"/>
    <lineage>
        <taxon>Bacteria</taxon>
        <taxon>Candidatus Roizmaniibacteriota</taxon>
    </lineage>
</organism>
<sequence length="316" mass="37112">MPICEICNYVRTEYFHKLSKYSYYLCFSCYTLFLHPKPTQKQINHYYKKYFNYKAGELNEKLIRKRAKVILKNLMNLNLKGKTLFDIGSGYGYFLDEAIKLGISAFGIEPSKTLFTISIKHLIEIIIKNLTFEKYYELNKNKKFDFITLIHTTEHILNPHETIYKAIKLLNPGGILYIETPNLDSHLFNTEKYEYTFLTPPDHIWIFSLKSFQKILKNIPDFKIEKFSTYSYPEHLMGIIKKKFKILSMKSGTITNYQNSNKDHSSNPLLIKEGNKKGGVSDFKYMLFDKFLSPLFTPLLNLGNKGSILELYIKKK</sequence>
<dbReference type="Gene3D" id="3.40.50.150">
    <property type="entry name" value="Vaccinia Virus protein VP39"/>
    <property type="match status" value="1"/>
</dbReference>
<dbReference type="PANTHER" id="PTHR43861">
    <property type="entry name" value="TRANS-ACONITATE 2-METHYLTRANSFERASE-RELATED"/>
    <property type="match status" value="1"/>
</dbReference>
<dbReference type="InterPro" id="IPR029063">
    <property type="entry name" value="SAM-dependent_MTases_sf"/>
</dbReference>
<evidence type="ECO:0008006" key="3">
    <source>
        <dbReference type="Google" id="ProtNLM"/>
    </source>
</evidence>
<dbReference type="Proteomes" id="UP000178040">
    <property type="component" value="Unassembled WGS sequence"/>
</dbReference>
<comment type="caution">
    <text evidence="1">The sequence shown here is derived from an EMBL/GenBank/DDBJ whole genome shotgun (WGS) entry which is preliminary data.</text>
</comment>
<reference evidence="1 2" key="1">
    <citation type="journal article" date="2016" name="Nat. Commun.">
        <title>Thousands of microbial genomes shed light on interconnected biogeochemical processes in an aquifer system.</title>
        <authorList>
            <person name="Anantharaman K."/>
            <person name="Brown C.T."/>
            <person name="Hug L.A."/>
            <person name="Sharon I."/>
            <person name="Castelle C.J."/>
            <person name="Probst A.J."/>
            <person name="Thomas B.C."/>
            <person name="Singh A."/>
            <person name="Wilkins M.J."/>
            <person name="Karaoz U."/>
            <person name="Brodie E.L."/>
            <person name="Williams K.H."/>
            <person name="Hubbard S.S."/>
            <person name="Banfield J.F."/>
        </authorList>
    </citation>
    <scope>NUCLEOTIDE SEQUENCE [LARGE SCALE GENOMIC DNA]</scope>
</reference>
<dbReference type="SUPFAM" id="SSF53335">
    <property type="entry name" value="S-adenosyl-L-methionine-dependent methyltransferases"/>
    <property type="match status" value="1"/>
</dbReference>
<name>A0A1F7IIV3_9BACT</name>
<evidence type="ECO:0000313" key="1">
    <source>
        <dbReference type="EMBL" id="OGK43299.1"/>
    </source>
</evidence>
<protein>
    <recommendedName>
        <fullName evidence="3">Methyltransferase</fullName>
    </recommendedName>
</protein>
<gene>
    <name evidence="1" type="ORF">A3B40_02295</name>
</gene>
<dbReference type="Pfam" id="PF13489">
    <property type="entry name" value="Methyltransf_23"/>
    <property type="match status" value="1"/>
</dbReference>
<dbReference type="CDD" id="cd02440">
    <property type="entry name" value="AdoMet_MTases"/>
    <property type="match status" value="1"/>
</dbReference>
<dbReference type="AlphaFoldDB" id="A0A1F7IIV3"/>
<dbReference type="PANTHER" id="PTHR43861:SF6">
    <property type="entry name" value="METHYLTRANSFERASE TYPE 11"/>
    <property type="match status" value="1"/>
</dbReference>
<evidence type="ECO:0000313" key="2">
    <source>
        <dbReference type="Proteomes" id="UP000178040"/>
    </source>
</evidence>
<dbReference type="EMBL" id="MGAI01000057">
    <property type="protein sequence ID" value="OGK43299.1"/>
    <property type="molecule type" value="Genomic_DNA"/>
</dbReference>
<proteinExistence type="predicted"/>
<accession>A0A1F7IIV3</accession>